<organism evidence="1 2">
    <name type="scientific">Bauhinia variegata</name>
    <name type="common">Purple orchid tree</name>
    <name type="synonym">Phanera variegata</name>
    <dbReference type="NCBI Taxonomy" id="167791"/>
    <lineage>
        <taxon>Eukaryota</taxon>
        <taxon>Viridiplantae</taxon>
        <taxon>Streptophyta</taxon>
        <taxon>Embryophyta</taxon>
        <taxon>Tracheophyta</taxon>
        <taxon>Spermatophyta</taxon>
        <taxon>Magnoliopsida</taxon>
        <taxon>eudicotyledons</taxon>
        <taxon>Gunneridae</taxon>
        <taxon>Pentapetalae</taxon>
        <taxon>rosids</taxon>
        <taxon>fabids</taxon>
        <taxon>Fabales</taxon>
        <taxon>Fabaceae</taxon>
        <taxon>Cercidoideae</taxon>
        <taxon>Cercideae</taxon>
        <taxon>Bauhiniinae</taxon>
        <taxon>Bauhinia</taxon>
    </lineage>
</organism>
<name>A0ACB9KE04_BAUVA</name>
<gene>
    <name evidence="1" type="ORF">L6164_035453</name>
</gene>
<dbReference type="Proteomes" id="UP000828941">
    <property type="component" value="Chromosome 14"/>
</dbReference>
<accession>A0ACB9KE04</accession>
<keyword evidence="2" id="KW-1185">Reference proteome</keyword>
<proteinExistence type="predicted"/>
<reference evidence="1 2" key="1">
    <citation type="journal article" date="2022" name="DNA Res.">
        <title>Chromosomal-level genome assembly of the orchid tree Bauhinia variegata (Leguminosae; Cercidoideae) supports the allotetraploid origin hypothesis of Bauhinia.</title>
        <authorList>
            <person name="Zhong Y."/>
            <person name="Chen Y."/>
            <person name="Zheng D."/>
            <person name="Pang J."/>
            <person name="Liu Y."/>
            <person name="Luo S."/>
            <person name="Meng S."/>
            <person name="Qian L."/>
            <person name="Wei D."/>
            <person name="Dai S."/>
            <person name="Zhou R."/>
        </authorList>
    </citation>
    <scope>NUCLEOTIDE SEQUENCE [LARGE SCALE GENOMIC DNA]</scope>
    <source>
        <strain evidence="1">BV-YZ2020</strain>
    </source>
</reference>
<dbReference type="EMBL" id="CM039439">
    <property type="protein sequence ID" value="KAI4295404.1"/>
    <property type="molecule type" value="Genomic_DNA"/>
</dbReference>
<protein>
    <submittedName>
        <fullName evidence="1">Uncharacterized protein</fullName>
    </submittedName>
</protein>
<evidence type="ECO:0000313" key="2">
    <source>
        <dbReference type="Proteomes" id="UP000828941"/>
    </source>
</evidence>
<evidence type="ECO:0000313" key="1">
    <source>
        <dbReference type="EMBL" id="KAI4295404.1"/>
    </source>
</evidence>
<comment type="caution">
    <text evidence="1">The sequence shown here is derived from an EMBL/GenBank/DDBJ whole genome shotgun (WGS) entry which is preliminary data.</text>
</comment>
<sequence>MKPPPPSLHSNFFSSLKQVEKRLKLEHPLQPAPLPPPPLLPLTESQLQEGNFSSRGSLSSPLFLHLGQASECSATQDDTEATQAFFSISQRFPPAHQDLPQISARDHPRIENEAEDDEQIDDIERLMQLLGLSEQEDKTRDDFDGDSDANSCHCEDGFYSKIVGVKGPKCKKEEKRLDKWIKHFLNGCGEEKKEPLRLAHLLLGKAAFVSEGSDCGFGGLDFPSTIQDFLHKDPPSD</sequence>